<keyword evidence="3" id="KW-1185">Reference proteome</keyword>
<evidence type="ECO:0000313" key="2">
    <source>
        <dbReference type="EMBL" id="KAJ8414573.1"/>
    </source>
</evidence>
<reference evidence="2" key="1">
    <citation type="journal article" date="2023" name="Science">
        <title>Genome structures resolve the early diversification of teleost fishes.</title>
        <authorList>
            <person name="Parey E."/>
            <person name="Louis A."/>
            <person name="Montfort J."/>
            <person name="Bouchez O."/>
            <person name="Roques C."/>
            <person name="Iampietro C."/>
            <person name="Lluch J."/>
            <person name="Castinel A."/>
            <person name="Donnadieu C."/>
            <person name="Desvignes T."/>
            <person name="Floi Bucao C."/>
            <person name="Jouanno E."/>
            <person name="Wen M."/>
            <person name="Mejri S."/>
            <person name="Dirks R."/>
            <person name="Jansen H."/>
            <person name="Henkel C."/>
            <person name="Chen W.J."/>
            <person name="Zahm M."/>
            <person name="Cabau C."/>
            <person name="Klopp C."/>
            <person name="Thompson A.W."/>
            <person name="Robinson-Rechavi M."/>
            <person name="Braasch I."/>
            <person name="Lecointre G."/>
            <person name="Bobe J."/>
            <person name="Postlethwait J.H."/>
            <person name="Berthelot C."/>
            <person name="Roest Crollius H."/>
            <person name="Guiguen Y."/>
        </authorList>
    </citation>
    <scope>NUCLEOTIDE SEQUENCE</scope>
    <source>
        <strain evidence="2">NC1722</strain>
    </source>
</reference>
<evidence type="ECO:0000313" key="3">
    <source>
        <dbReference type="Proteomes" id="UP001221898"/>
    </source>
</evidence>
<gene>
    <name evidence="2" type="ORF">AAFF_G00037750</name>
</gene>
<evidence type="ECO:0000256" key="1">
    <source>
        <dbReference type="SAM" id="MobiDB-lite"/>
    </source>
</evidence>
<name>A0AAD7T5W4_9TELE</name>
<dbReference type="EMBL" id="JAINUG010000012">
    <property type="protein sequence ID" value="KAJ8414573.1"/>
    <property type="molecule type" value="Genomic_DNA"/>
</dbReference>
<sequence length="80" mass="8618">MPPSSLSLASSTFDLKTTLILRAESAQRSGSDCTKFLDLSLQSKEKKIDFNVELVCSVEGSPSPIGQGEDGEARRVDGER</sequence>
<proteinExistence type="predicted"/>
<feature type="compositionally biased region" description="Basic and acidic residues" evidence="1">
    <location>
        <begin position="71"/>
        <end position="80"/>
    </location>
</feature>
<dbReference type="AlphaFoldDB" id="A0AAD7T5W4"/>
<accession>A0AAD7T5W4</accession>
<protein>
    <submittedName>
        <fullName evidence="2">Uncharacterized protein</fullName>
    </submittedName>
</protein>
<feature type="region of interest" description="Disordered" evidence="1">
    <location>
        <begin position="59"/>
        <end position="80"/>
    </location>
</feature>
<dbReference type="Proteomes" id="UP001221898">
    <property type="component" value="Unassembled WGS sequence"/>
</dbReference>
<organism evidence="2 3">
    <name type="scientific">Aldrovandia affinis</name>
    <dbReference type="NCBI Taxonomy" id="143900"/>
    <lineage>
        <taxon>Eukaryota</taxon>
        <taxon>Metazoa</taxon>
        <taxon>Chordata</taxon>
        <taxon>Craniata</taxon>
        <taxon>Vertebrata</taxon>
        <taxon>Euteleostomi</taxon>
        <taxon>Actinopterygii</taxon>
        <taxon>Neopterygii</taxon>
        <taxon>Teleostei</taxon>
        <taxon>Notacanthiformes</taxon>
        <taxon>Halosauridae</taxon>
        <taxon>Aldrovandia</taxon>
    </lineage>
</organism>
<comment type="caution">
    <text evidence="2">The sequence shown here is derived from an EMBL/GenBank/DDBJ whole genome shotgun (WGS) entry which is preliminary data.</text>
</comment>